<feature type="domain" description="DNA polymerase alpha catalytic subunit N-terminal" evidence="16">
    <location>
        <begin position="24"/>
        <end position="87"/>
    </location>
</feature>
<comment type="subcellular location">
    <subcellularLocation>
        <location evidence="1">Nucleus</location>
    </subcellularLocation>
</comment>
<feature type="domain" description="Zinc finger DNA-directed DNA polymerase family B alpha" evidence="15">
    <location>
        <begin position="1197"/>
        <end position="1341"/>
    </location>
</feature>
<name>A0A3S4RF94_9ACAR</name>
<dbReference type="GO" id="GO:0008270">
    <property type="term" value="F:zinc ion binding"/>
    <property type="evidence" value="ECO:0007669"/>
    <property type="project" value="UniProtKB-KW"/>
</dbReference>
<evidence type="ECO:0000256" key="9">
    <source>
        <dbReference type="ARBA" id="ARBA00022932"/>
    </source>
</evidence>
<dbReference type="PROSITE" id="PS00116">
    <property type="entry name" value="DNA_POLYMERASE_B"/>
    <property type="match status" value="1"/>
</dbReference>
<keyword evidence="18" id="KW-1185">Reference proteome</keyword>
<evidence type="ECO:0000256" key="8">
    <source>
        <dbReference type="ARBA" id="ARBA00022833"/>
    </source>
</evidence>
<feature type="non-terminal residue" evidence="17">
    <location>
        <position position="1"/>
    </location>
</feature>
<dbReference type="SMART" id="SM00486">
    <property type="entry name" value="POLBc"/>
    <property type="match status" value="1"/>
</dbReference>
<dbReference type="SUPFAM" id="SSF53098">
    <property type="entry name" value="Ribonuclease H-like"/>
    <property type="match status" value="1"/>
</dbReference>
<dbReference type="Proteomes" id="UP000285301">
    <property type="component" value="Unassembled WGS sequence"/>
</dbReference>
<evidence type="ECO:0000256" key="10">
    <source>
        <dbReference type="ARBA" id="ARBA00023125"/>
    </source>
</evidence>
<evidence type="ECO:0000259" key="13">
    <source>
        <dbReference type="Pfam" id="PF00136"/>
    </source>
</evidence>
<dbReference type="InterPro" id="IPR024647">
    <property type="entry name" value="DNA_pol_a_cat_su_N"/>
</dbReference>
<accession>A0A3S4RF94</accession>
<keyword evidence="5 12" id="KW-0235">DNA replication</keyword>
<dbReference type="GO" id="GO:0003697">
    <property type="term" value="F:single-stranded DNA binding"/>
    <property type="evidence" value="ECO:0007669"/>
    <property type="project" value="TreeGrafter"/>
</dbReference>
<comment type="caution">
    <text evidence="17">The sequence shown here is derived from an EMBL/GenBank/DDBJ whole genome shotgun (WGS) entry which is preliminary data.</text>
</comment>
<dbReference type="InterPro" id="IPR006172">
    <property type="entry name" value="DNA-dir_DNA_pol_B"/>
</dbReference>
<evidence type="ECO:0000256" key="4">
    <source>
        <dbReference type="ARBA" id="ARBA00022695"/>
    </source>
</evidence>
<dbReference type="Pfam" id="PF12254">
    <property type="entry name" value="DNA_pol_alpha_N"/>
    <property type="match status" value="1"/>
</dbReference>
<dbReference type="Gene3D" id="3.30.420.10">
    <property type="entry name" value="Ribonuclease H-like superfamily/Ribonuclease H"/>
    <property type="match status" value="1"/>
</dbReference>
<keyword evidence="6" id="KW-0479">Metal-binding</keyword>
<dbReference type="Gene3D" id="3.30.70.2820">
    <property type="match status" value="1"/>
</dbReference>
<dbReference type="OrthoDB" id="6755010at2759"/>
<evidence type="ECO:0000313" key="18">
    <source>
        <dbReference type="Proteomes" id="UP000285301"/>
    </source>
</evidence>
<reference evidence="17 18" key="1">
    <citation type="journal article" date="2018" name="Gigascience">
        <title>Genomes of trombidid mites reveal novel predicted allergens and laterally-transferred genes associated with secondary metabolism.</title>
        <authorList>
            <person name="Dong X."/>
            <person name="Chaisiri K."/>
            <person name="Xia D."/>
            <person name="Armstrong S.D."/>
            <person name="Fang Y."/>
            <person name="Donnelly M.J."/>
            <person name="Kadowaki T."/>
            <person name="McGarry J.W."/>
            <person name="Darby A.C."/>
            <person name="Makepeace B.L."/>
        </authorList>
    </citation>
    <scope>NUCLEOTIDE SEQUENCE [LARGE SCALE GENOMIC DNA]</scope>
    <source>
        <strain evidence="17">UoL-WK</strain>
    </source>
</reference>
<comment type="similarity">
    <text evidence="2 12">Belongs to the DNA polymerase type-B family.</text>
</comment>
<dbReference type="Pfam" id="PF00136">
    <property type="entry name" value="DNA_pol_B"/>
    <property type="match status" value="1"/>
</dbReference>
<evidence type="ECO:0000256" key="11">
    <source>
        <dbReference type="ARBA" id="ARBA00023242"/>
    </source>
</evidence>
<dbReference type="Gene3D" id="1.10.287.690">
    <property type="entry name" value="Helix hairpin bin"/>
    <property type="match status" value="1"/>
</dbReference>
<dbReference type="PRINTS" id="PR00106">
    <property type="entry name" value="DNAPOLB"/>
</dbReference>
<dbReference type="SUPFAM" id="SSF90234">
    <property type="entry name" value="Zinc finger domain of DNA polymerase-alpha"/>
    <property type="match status" value="1"/>
</dbReference>
<dbReference type="GO" id="GO:0006272">
    <property type="term" value="P:leading strand elongation"/>
    <property type="evidence" value="ECO:0007669"/>
    <property type="project" value="TreeGrafter"/>
</dbReference>
<dbReference type="InterPro" id="IPR043502">
    <property type="entry name" value="DNA/RNA_pol_sf"/>
</dbReference>
<feature type="domain" description="DNA-directed DNA polymerase family B multifunctional" evidence="13">
    <location>
        <begin position="698"/>
        <end position="1159"/>
    </location>
</feature>
<dbReference type="InterPro" id="IPR036397">
    <property type="entry name" value="RNaseH_sf"/>
</dbReference>
<gene>
    <name evidence="17" type="ORF">B4U79_06198</name>
</gene>
<dbReference type="GO" id="GO:0003682">
    <property type="term" value="F:chromatin binding"/>
    <property type="evidence" value="ECO:0007669"/>
    <property type="project" value="TreeGrafter"/>
</dbReference>
<evidence type="ECO:0000256" key="12">
    <source>
        <dbReference type="RuleBase" id="RU000442"/>
    </source>
</evidence>
<dbReference type="GO" id="GO:1902975">
    <property type="term" value="P:mitotic DNA replication initiation"/>
    <property type="evidence" value="ECO:0007669"/>
    <property type="project" value="InterPro"/>
</dbReference>
<dbReference type="Gene3D" id="2.40.50.730">
    <property type="match status" value="1"/>
</dbReference>
<dbReference type="CDD" id="cd05532">
    <property type="entry name" value="POLBc_alpha"/>
    <property type="match status" value="1"/>
</dbReference>
<proteinExistence type="inferred from homology"/>
<sequence length="1354" mass="156014">FASFKVTRSRRAVSSAKSNRLSALERLKQARSGDSKSRLEIKEEQNVYDIVDEDEYCDIVRKRQEDDWIVDDEGIEAYVEDGREIFDDDYVENRTSNRGTKRKPISRAVNDEEYKPKKSIKSFFVNHQRKEEKKNVNLEEDSFLNTLIQEIETKNKVKNDDYHVQVKPMKLLKRKLPVSNPFEKQNTENVKTPSPVKKLIKQEKLDIDLDKLLDIGPVDEIKNDVKLENEADVSQNDSWLAKNESFVESDKVNYVVPPSNELLTYLDFASEGSEKFLKMYWFDAYDGWAPGVVYLFGKVYVQNIKKYVSCCCVVKNIERRLYVLPRKNFTIGDVLKEFSEIVSQKYKIQNIRSKKSKKLYAFDKCDIPAESDYLEVLIPPSNASIPSNLEGKTFSCVFGTNQSYLERLLLDLKLKGPSWIKIKNPTFESVPMSWCKIEFSVKDFSKSISLCDDQSIPPLTLLSLKLKTYNNPQTNQKEIIAISCLCNNEFNLESGSASKYDDHFCVIGKPSSTSGIIFPLNFTTSQISKMYKKTKLFVMSTERELLNFFMARFYQIDPDIIVGHDVQHFDLDLLLSRLTHFKYGAWSKLGRLKRQVLPHKNKDRIPITGGRLVCDIKSSSKELIRLKDYELTELVAEILRKNRFDIEQRILPSFYSSKEKLLRFVNFLMTDNEYILSILQELNILPLVLQITKIAGNIMSRTLLGGRSERNEFLLLHAFHEKNYIVPDKSFSKNSPDIEETDVIESSIVEGKINENKNSASSRRKPAYTGGLVLEPKVGFYDQFILLMDFNSLYPSIIQEFNICFTTVSRNTTAGTLDEEIIPEVPSSDLEEGILAIEIRKLVQSRREVKKLLLQSDLNSELKLRYDVKQKALKLTANSMYGCLGFKYSRFYAKPLASLITYKGREILMHAKTVVEAMGYDVIYGDTDSLMINTNSEDFDKCQQIGTRIQAEINGLYKLLEIEIDGVFRRMLLLKKKKYAALTVKGNCGKEIKYVKEIKGLDIVRRDWSILAKKAGEQILDNILSLDNNSNEIIEKIHSYLRQLGELIVENKIILEDFIISKQLTKNPEDYADKKGLSHVAVALVCNAAGKMEKKFRAGDTVPYIVCLKEKDEENFNSLPSTQRVFHPEQIREDQNLKVDTKYYLSQQVYPVVCRLCDPFESTDRHLIAEFLGVEDCVENNKRNDHVEIDALVDSGKSRYDTCRSMVFKCPNGNCQQTFEVRNLLEDDLSSGSVSFVLAKCRHCEYDFKTATIAFSNQLCQFLRNFINEYYRGWMTCEDPVCGYKTRNFTGPRTRKGPICPECHDGILLLDMTDLQVYLQIMFFNHIFDYNELINDLKSKKPSGTNCKLIFLCP</sequence>
<evidence type="ECO:0000256" key="1">
    <source>
        <dbReference type="ARBA" id="ARBA00004123"/>
    </source>
</evidence>
<dbReference type="InterPro" id="IPR038256">
    <property type="entry name" value="Pol_alpha_znc_sf"/>
</dbReference>
<evidence type="ECO:0000256" key="3">
    <source>
        <dbReference type="ARBA" id="ARBA00022679"/>
    </source>
</evidence>
<evidence type="ECO:0000256" key="6">
    <source>
        <dbReference type="ARBA" id="ARBA00022723"/>
    </source>
</evidence>
<dbReference type="PANTHER" id="PTHR45861">
    <property type="entry name" value="DNA POLYMERASE ALPHA CATALYTIC SUBUNIT"/>
    <property type="match status" value="1"/>
</dbReference>
<evidence type="ECO:0000259" key="16">
    <source>
        <dbReference type="Pfam" id="PF12254"/>
    </source>
</evidence>
<dbReference type="GO" id="GO:0000166">
    <property type="term" value="F:nucleotide binding"/>
    <property type="evidence" value="ECO:0007669"/>
    <property type="project" value="InterPro"/>
</dbReference>
<evidence type="ECO:0000259" key="14">
    <source>
        <dbReference type="Pfam" id="PF03104"/>
    </source>
</evidence>
<protein>
    <recommendedName>
        <fullName evidence="12">DNA polymerase</fullName>
        <ecNumber evidence="12">2.7.7.7</ecNumber>
    </recommendedName>
</protein>
<keyword evidence="3 12" id="KW-0808">Transferase</keyword>
<dbReference type="InterPro" id="IPR017964">
    <property type="entry name" value="DNA-dir_DNA_pol_B_CS"/>
</dbReference>
<evidence type="ECO:0000256" key="5">
    <source>
        <dbReference type="ARBA" id="ARBA00022705"/>
    </source>
</evidence>
<dbReference type="InterPro" id="IPR023211">
    <property type="entry name" value="DNA_pol_palm_dom_sf"/>
</dbReference>
<dbReference type="Gene3D" id="1.10.132.60">
    <property type="entry name" value="DNA polymerase family B, C-terminal domain"/>
    <property type="match status" value="1"/>
</dbReference>
<dbReference type="InterPro" id="IPR006134">
    <property type="entry name" value="DNA-dir_DNA_pol_B_multi_dom"/>
</dbReference>
<dbReference type="NCBIfam" id="TIGR00592">
    <property type="entry name" value="pol2"/>
    <property type="match status" value="1"/>
</dbReference>
<dbReference type="Gene3D" id="1.10.3200.20">
    <property type="entry name" value="DNA Polymerase alpha, zinc finger"/>
    <property type="match status" value="1"/>
</dbReference>
<dbReference type="InterPro" id="IPR045846">
    <property type="entry name" value="POLBc_alpha"/>
</dbReference>
<dbReference type="GO" id="GO:0006273">
    <property type="term" value="P:lagging strand elongation"/>
    <property type="evidence" value="ECO:0007669"/>
    <property type="project" value="TreeGrafter"/>
</dbReference>
<dbReference type="SUPFAM" id="SSF56672">
    <property type="entry name" value="DNA/RNA polymerases"/>
    <property type="match status" value="1"/>
</dbReference>
<evidence type="ECO:0000256" key="7">
    <source>
        <dbReference type="ARBA" id="ARBA00022771"/>
    </source>
</evidence>
<keyword evidence="7" id="KW-0863">Zinc-finger</keyword>
<keyword evidence="4 12" id="KW-0548">Nucleotidyltransferase</keyword>
<dbReference type="GO" id="GO:0003887">
    <property type="term" value="F:DNA-directed DNA polymerase activity"/>
    <property type="evidence" value="ECO:0007669"/>
    <property type="project" value="UniProtKB-KW"/>
</dbReference>
<dbReference type="CDD" id="cd05776">
    <property type="entry name" value="DNA_polB_alpha_exo"/>
    <property type="match status" value="1"/>
</dbReference>
<keyword evidence="11" id="KW-0539">Nucleus</keyword>
<dbReference type="STRING" id="1965070.A0A3S4RF94"/>
<dbReference type="InterPro" id="IPR042087">
    <property type="entry name" value="DNA_pol_B_thumb"/>
</dbReference>
<dbReference type="InterPro" id="IPR015088">
    <property type="entry name" value="Znf_DNA-dir_DNA_pol_B_alpha"/>
</dbReference>
<dbReference type="EC" id="2.7.7.7" evidence="12"/>
<dbReference type="GO" id="GO:0005658">
    <property type="term" value="C:alpha DNA polymerase:primase complex"/>
    <property type="evidence" value="ECO:0007669"/>
    <property type="project" value="TreeGrafter"/>
</dbReference>
<evidence type="ECO:0000256" key="2">
    <source>
        <dbReference type="ARBA" id="ARBA00005755"/>
    </source>
</evidence>
<keyword evidence="9 12" id="KW-0239">DNA-directed DNA polymerase</keyword>
<feature type="domain" description="DNA-directed DNA polymerase family B exonuclease" evidence="14">
    <location>
        <begin position="397"/>
        <end position="633"/>
    </location>
</feature>
<dbReference type="GO" id="GO:0003688">
    <property type="term" value="F:DNA replication origin binding"/>
    <property type="evidence" value="ECO:0007669"/>
    <property type="project" value="TreeGrafter"/>
</dbReference>
<keyword evidence="10 12" id="KW-0238">DNA-binding</keyword>
<dbReference type="InterPro" id="IPR012337">
    <property type="entry name" value="RNaseH-like_sf"/>
</dbReference>
<dbReference type="Gene3D" id="3.90.1600.10">
    <property type="entry name" value="Palm domain of DNA polymerase"/>
    <property type="match status" value="1"/>
</dbReference>
<dbReference type="PANTHER" id="PTHR45861:SF1">
    <property type="entry name" value="DNA POLYMERASE ALPHA CATALYTIC SUBUNIT"/>
    <property type="match status" value="1"/>
</dbReference>
<dbReference type="EMBL" id="NCKU01000447">
    <property type="protein sequence ID" value="RWS15467.1"/>
    <property type="molecule type" value="Genomic_DNA"/>
</dbReference>
<dbReference type="InterPro" id="IPR006133">
    <property type="entry name" value="DNA-dir_DNA_pol_B_exonuc"/>
</dbReference>
<dbReference type="Pfam" id="PF03104">
    <property type="entry name" value="DNA_pol_B_exo1"/>
    <property type="match status" value="1"/>
</dbReference>
<comment type="catalytic activity">
    <reaction evidence="12">
        <text>DNA(n) + a 2'-deoxyribonucleoside 5'-triphosphate = DNA(n+1) + diphosphate</text>
        <dbReference type="Rhea" id="RHEA:22508"/>
        <dbReference type="Rhea" id="RHEA-COMP:17339"/>
        <dbReference type="Rhea" id="RHEA-COMP:17340"/>
        <dbReference type="ChEBI" id="CHEBI:33019"/>
        <dbReference type="ChEBI" id="CHEBI:61560"/>
        <dbReference type="ChEBI" id="CHEBI:173112"/>
        <dbReference type="EC" id="2.7.7.7"/>
    </reaction>
</comment>
<evidence type="ECO:0000259" key="15">
    <source>
        <dbReference type="Pfam" id="PF08996"/>
    </source>
</evidence>
<evidence type="ECO:0000313" key="17">
    <source>
        <dbReference type="EMBL" id="RWS15467.1"/>
    </source>
</evidence>
<dbReference type="Pfam" id="PF08996">
    <property type="entry name" value="zf-DNA_Pol"/>
    <property type="match status" value="1"/>
</dbReference>
<organism evidence="17 18">
    <name type="scientific">Dinothrombium tinctorium</name>
    <dbReference type="NCBI Taxonomy" id="1965070"/>
    <lineage>
        <taxon>Eukaryota</taxon>
        <taxon>Metazoa</taxon>
        <taxon>Ecdysozoa</taxon>
        <taxon>Arthropoda</taxon>
        <taxon>Chelicerata</taxon>
        <taxon>Arachnida</taxon>
        <taxon>Acari</taxon>
        <taxon>Acariformes</taxon>
        <taxon>Trombidiformes</taxon>
        <taxon>Prostigmata</taxon>
        <taxon>Anystina</taxon>
        <taxon>Parasitengona</taxon>
        <taxon>Trombidioidea</taxon>
        <taxon>Trombidiidae</taxon>
        <taxon>Dinothrombium</taxon>
    </lineage>
</organism>
<keyword evidence="8" id="KW-0862">Zinc</keyword>